<evidence type="ECO:0000313" key="1">
    <source>
        <dbReference type="EMBL" id="KXO07160.1"/>
    </source>
</evidence>
<dbReference type="AlphaFoldDB" id="A0A137S3Z5"/>
<keyword evidence="2" id="KW-1185">Reference proteome</keyword>
<dbReference type="Proteomes" id="UP000070282">
    <property type="component" value="Unassembled WGS sequence"/>
</dbReference>
<evidence type="ECO:0000313" key="2">
    <source>
        <dbReference type="Proteomes" id="UP000070282"/>
    </source>
</evidence>
<proteinExistence type="predicted"/>
<comment type="caution">
    <text evidence="1">The sequence shown here is derived from an EMBL/GenBank/DDBJ whole genome shotgun (WGS) entry which is preliminary data.</text>
</comment>
<dbReference type="EMBL" id="LOCO01000025">
    <property type="protein sequence ID" value="KXO07160.1"/>
    <property type="molecule type" value="Genomic_DNA"/>
</dbReference>
<reference evidence="2" key="1">
    <citation type="submission" date="2015-12" db="EMBL/GenBank/DDBJ databases">
        <authorList>
            <person name="Lima A."/>
            <person name="Farahani Zayas N."/>
            <person name="Castro Da Silva M.A."/>
            <person name="Cabral A."/>
            <person name="Pessatti M.L."/>
        </authorList>
    </citation>
    <scope>NUCLEOTIDE SEQUENCE [LARGE SCALE GENOMIC DNA]</scope>
    <source>
        <strain evidence="2">LAMA 842</strain>
    </source>
</reference>
<name>A0A137S3Z5_9GAMM</name>
<sequence>MFLVKQAHNLQIDAEKTTAEGSFAAEANTIFALLRSDFRFLERSLPLTGETLYFSGKGPEAIGVEAAVAGYC</sequence>
<protein>
    <submittedName>
        <fullName evidence="1">Uncharacterized protein</fullName>
    </submittedName>
</protein>
<dbReference type="RefSeq" id="WP_058092244.1">
    <property type="nucleotide sequence ID" value="NZ_LOCO01000025.1"/>
</dbReference>
<gene>
    <name evidence="1" type="ORF">J122_3460</name>
</gene>
<accession>A0A137S3Z5</accession>
<organism evidence="1 2">
    <name type="scientific">Marinobacter excellens LAMA 842</name>
    <dbReference type="NCBI Taxonomy" id="1306954"/>
    <lineage>
        <taxon>Bacteria</taxon>
        <taxon>Pseudomonadati</taxon>
        <taxon>Pseudomonadota</taxon>
        <taxon>Gammaproteobacteria</taxon>
        <taxon>Pseudomonadales</taxon>
        <taxon>Marinobacteraceae</taxon>
        <taxon>Marinobacter</taxon>
    </lineage>
</organism>